<organism evidence="3 4">
    <name type="scientific">Tieghemostelium lacteum</name>
    <name type="common">Slime mold</name>
    <name type="synonym">Dictyostelium lacteum</name>
    <dbReference type="NCBI Taxonomy" id="361077"/>
    <lineage>
        <taxon>Eukaryota</taxon>
        <taxon>Amoebozoa</taxon>
        <taxon>Evosea</taxon>
        <taxon>Eumycetozoa</taxon>
        <taxon>Dictyostelia</taxon>
        <taxon>Dictyosteliales</taxon>
        <taxon>Raperosteliaceae</taxon>
        <taxon>Tieghemostelium</taxon>
    </lineage>
</organism>
<dbReference type="SUPFAM" id="SSF52047">
    <property type="entry name" value="RNI-like"/>
    <property type="match status" value="2"/>
</dbReference>
<dbReference type="InterPro" id="IPR019748">
    <property type="entry name" value="FERM_central"/>
</dbReference>
<comment type="caution">
    <text evidence="3">The sequence shown here is derived from an EMBL/GenBank/DDBJ whole genome shotgun (WGS) entry which is preliminary data.</text>
</comment>
<feature type="compositionally biased region" description="Polar residues" evidence="1">
    <location>
        <begin position="430"/>
        <end position="453"/>
    </location>
</feature>
<dbReference type="InterPro" id="IPR035963">
    <property type="entry name" value="FERM_2"/>
</dbReference>
<gene>
    <name evidence="3" type="ORF">DLAC_03570</name>
</gene>
<evidence type="ECO:0000256" key="1">
    <source>
        <dbReference type="SAM" id="MobiDB-lite"/>
    </source>
</evidence>
<dbReference type="SUPFAM" id="SSF54236">
    <property type="entry name" value="Ubiquitin-like"/>
    <property type="match status" value="1"/>
</dbReference>
<dbReference type="GO" id="GO:0005886">
    <property type="term" value="C:plasma membrane"/>
    <property type="evidence" value="ECO:0007669"/>
    <property type="project" value="TreeGrafter"/>
</dbReference>
<evidence type="ECO:0000259" key="2">
    <source>
        <dbReference type="PROSITE" id="PS50057"/>
    </source>
</evidence>
<dbReference type="InterPro" id="IPR032675">
    <property type="entry name" value="LRR_dom_sf"/>
</dbReference>
<proteinExistence type="predicted"/>
<dbReference type="InterPro" id="IPR001611">
    <property type="entry name" value="Leu-rich_rpt"/>
</dbReference>
<feature type="region of interest" description="Disordered" evidence="1">
    <location>
        <begin position="550"/>
        <end position="572"/>
    </location>
</feature>
<dbReference type="PROSITE" id="PS50057">
    <property type="entry name" value="FERM_3"/>
    <property type="match status" value="1"/>
</dbReference>
<dbReference type="Pfam" id="PF13516">
    <property type="entry name" value="LRR_6"/>
    <property type="match status" value="3"/>
</dbReference>
<dbReference type="OrthoDB" id="120976at2759"/>
<dbReference type="GO" id="GO:0098609">
    <property type="term" value="P:cell-cell adhesion"/>
    <property type="evidence" value="ECO:0007669"/>
    <property type="project" value="TreeGrafter"/>
</dbReference>
<evidence type="ECO:0000313" key="3">
    <source>
        <dbReference type="EMBL" id="KYQ99981.1"/>
    </source>
</evidence>
<accession>A0A152A158</accession>
<dbReference type="InterPro" id="IPR019749">
    <property type="entry name" value="Band_41_domain"/>
</dbReference>
<dbReference type="FunCoup" id="A0A152A158">
    <property type="interactions" value="329"/>
</dbReference>
<name>A0A152A158_TIELA</name>
<feature type="compositionally biased region" description="Low complexity" evidence="1">
    <location>
        <begin position="48"/>
        <end position="60"/>
    </location>
</feature>
<dbReference type="InterPro" id="IPR014352">
    <property type="entry name" value="FERM/acyl-CoA-bd_prot_sf"/>
</dbReference>
<dbReference type="CDD" id="cd14473">
    <property type="entry name" value="FERM_B-lobe"/>
    <property type="match status" value="1"/>
</dbReference>
<dbReference type="SUPFAM" id="SSF47031">
    <property type="entry name" value="Second domain of FERM"/>
    <property type="match status" value="1"/>
</dbReference>
<dbReference type="GO" id="GO:0005737">
    <property type="term" value="C:cytoplasm"/>
    <property type="evidence" value="ECO:0007669"/>
    <property type="project" value="TreeGrafter"/>
</dbReference>
<dbReference type="InterPro" id="IPR029071">
    <property type="entry name" value="Ubiquitin-like_domsf"/>
</dbReference>
<dbReference type="InterPro" id="IPR000299">
    <property type="entry name" value="FERM_domain"/>
</dbReference>
<feature type="region of interest" description="Disordered" evidence="1">
    <location>
        <begin position="218"/>
        <end position="266"/>
    </location>
</feature>
<keyword evidence="4" id="KW-1185">Reference proteome</keyword>
<protein>
    <submittedName>
        <fullName evidence="3">Filopodin</fullName>
    </submittedName>
</protein>
<dbReference type="InParanoid" id="A0A152A158"/>
<dbReference type="PANTHER" id="PTHR19981:SF1">
    <property type="entry name" value="RHEA, ISOFORM B"/>
    <property type="match status" value="1"/>
</dbReference>
<dbReference type="SMART" id="SM00295">
    <property type="entry name" value="B41"/>
    <property type="match status" value="1"/>
</dbReference>
<dbReference type="CDD" id="cd01765">
    <property type="entry name" value="FERM_F0_F1"/>
    <property type="match status" value="1"/>
</dbReference>
<feature type="region of interest" description="Disordered" evidence="1">
    <location>
        <begin position="372"/>
        <end position="459"/>
    </location>
</feature>
<dbReference type="Proteomes" id="UP000076078">
    <property type="component" value="Unassembled WGS sequence"/>
</dbReference>
<reference evidence="3 4" key="1">
    <citation type="submission" date="2015-12" db="EMBL/GenBank/DDBJ databases">
        <title>Dictyostelia acquired genes for synthesis and detection of signals that induce cell-type specialization by lateral gene transfer from prokaryotes.</title>
        <authorList>
            <person name="Gloeckner G."/>
            <person name="Schaap P."/>
        </authorList>
    </citation>
    <scope>NUCLEOTIDE SEQUENCE [LARGE SCALE GENOMIC DNA]</scope>
    <source>
        <strain evidence="3 4">TK</strain>
    </source>
</reference>
<sequence>MSINHIPTEAELTQLLDELSSPIFPTSKIIFQNDQQVKVDDEDERKSLSSSSSSSSSSNSKNGKEDEKETIILGNSISKISSNSNRVSVKTPFNSMNNLNLNVITTEGLEQFSKTLSYESVNRVFNKSNSHEIIPDINITTTTTTTTTTVTNNPSSSKNNNNINNNNNNNNENANLAKRKLETELSLDALSPTSENSPLHKSSGRPLSMLISDLPKLIDHSDSDSDSTTSDSTSTEDEVDDLSTALNLSNDPRVLTEDEEKEEKEFHEQLKSRLRVLSTESLLNSSSRLPPNQRIGSIRIRNSTMQEEDIRLANEFEIQSRRNSILISQQLHELNMMDEKSETESYDSSDVEIIMPSPKTIQMATNSILGSSGNHLFTLPPPSSNSPSSRSNRNSSTNVVIPMPTIDEVDDKQQPQQQQEEEEEIAQEENSLSVSRVQFPPNNIPSHLQNNNESEIHRSREDIERIERLKSTMLSQLEFDLMDDIKEYDKQQKLKEQQQQQEVQKQHEEEVPQIVIQSPDTQKELGDLISDELGEILAEEVIVEKPKDYENLQIPTQQQQQELSEEEDEEYGYKRDLPIPLITSSSVPTLGGSGTQKVKFEEIQETVLLSGTSSIPAIKNKMINHLINGGTSSNNNNNNRLRKESIADRWDIGRKEPRRSMSLNIQRVGDDFSVQRVLAKKPNESLEKMLIHISLVDLSHKVICITEDFYVQDVILLFAEKLGLSQTEFFSLAEITMDGCDRWLDPKKLVKDAGIVNLSKLVFKIKFFKQPKKLNDAKAVHLFYLQVQNSVVNGFYPCSEAMSFRLSALQFFVTFGAFNKEKHIAGFLDHGDLSEFIPSQYFFDLPDEYIQKRLFNLYGQIQCGSNIEAKLRYLDLANKIPTFGVTSFYVYDGIKESSFTRHKRHLCVAENGILISRKDRPGYDVFSYKELISYIITTRGIQITIPHTSITQNSTEIMNFDTSSHEQSMNIIELINGYKYFIQYDDSLKGLCPTPPIDPNISLLVPLFQSPKPRSKIDPLRSRLELFKLNYLSFCNNFKTQPIYKFLDQIDKVLDKEGSFRNNLIFDKLELNNLNLKGSDLSFIADALKDTLNLKTEENENIVENLHLTILDLSNNPLLATDAVEALKTLLSCNTILHLNLKNIGLTNKGSLLLITIIEKYQNLETLQIGKNRLSESGIRSTLKAIKHHNVALKSLGIEETNLTDSGCYIIEKLLTNNKTLTSLNISKNKITESGFKLIFDGIKKNPNLQDLNISGNPIQTNLMNKFIKWLTASTTNITKLNIASTSLNSSSGQELQKLLVSSGCHLVNFDVSYNNLGSGGSKHVIKGFNNNHNIQEFSLCANKISSSSINELCDRMETQPACNKLYLRYCDLGSKSILRIAKMMELNSTLTVIDLSMNKLNKAICISLGVAFSKNTSIEEVYLTQCQIGFKEIGVLLAGLESNNHVKKIFLDVNPITKKGISYIAQLLNINTSIEVMTLRNINVTAKDILEFFRKLHTSVAINQLNITENLVTNLTPQIKIGIAENVKRLCQISIQY</sequence>
<dbReference type="STRING" id="361077.A0A152A158"/>
<dbReference type="Gene3D" id="1.20.80.10">
    <property type="match status" value="1"/>
</dbReference>
<dbReference type="GO" id="GO:0030036">
    <property type="term" value="P:actin cytoskeleton organization"/>
    <property type="evidence" value="ECO:0007669"/>
    <property type="project" value="TreeGrafter"/>
</dbReference>
<dbReference type="PANTHER" id="PTHR19981">
    <property type="entry name" value="TALIN"/>
    <property type="match status" value="1"/>
</dbReference>
<feature type="region of interest" description="Disordered" evidence="1">
    <location>
        <begin position="34"/>
        <end position="69"/>
    </location>
</feature>
<dbReference type="Pfam" id="PF00373">
    <property type="entry name" value="FERM_M"/>
    <property type="match status" value="1"/>
</dbReference>
<evidence type="ECO:0000313" key="4">
    <source>
        <dbReference type="Proteomes" id="UP000076078"/>
    </source>
</evidence>
<dbReference type="Gene3D" id="3.80.10.10">
    <property type="entry name" value="Ribonuclease Inhibitor"/>
    <property type="match status" value="4"/>
</dbReference>
<dbReference type="EMBL" id="LODT01000019">
    <property type="protein sequence ID" value="KYQ99981.1"/>
    <property type="molecule type" value="Genomic_DNA"/>
</dbReference>
<feature type="region of interest" description="Disordered" evidence="1">
    <location>
        <begin position="145"/>
        <end position="173"/>
    </location>
</feature>
<feature type="compositionally biased region" description="Low complexity" evidence="1">
    <location>
        <begin position="553"/>
        <end position="562"/>
    </location>
</feature>
<feature type="compositionally biased region" description="Low complexity" evidence="1">
    <location>
        <begin position="385"/>
        <end position="396"/>
    </location>
</feature>
<dbReference type="SMART" id="SM00368">
    <property type="entry name" value="LRR_RI"/>
    <property type="match status" value="8"/>
</dbReference>
<feature type="domain" description="FERM" evidence="2">
    <location>
        <begin position="689"/>
        <end position="986"/>
    </location>
</feature>